<dbReference type="GO" id="GO:0008168">
    <property type="term" value="F:methyltransferase activity"/>
    <property type="evidence" value="ECO:0007669"/>
    <property type="project" value="UniProtKB-KW"/>
</dbReference>
<keyword evidence="4" id="KW-0808">Transferase</keyword>
<keyword evidence="3" id="KW-0489">Methyltransferase</keyword>
<gene>
    <name evidence="8" type="ORF">MNBD_UNCLBAC01-715</name>
</gene>
<dbReference type="InterPro" id="IPR003616">
    <property type="entry name" value="Post-SET_dom"/>
</dbReference>
<comment type="subcellular location">
    <subcellularLocation>
        <location evidence="1">Chromosome</location>
    </subcellularLocation>
</comment>
<dbReference type="GO" id="GO:0005694">
    <property type="term" value="C:chromosome"/>
    <property type="evidence" value="ECO:0007669"/>
    <property type="project" value="UniProtKB-SubCell"/>
</dbReference>
<sequence length="178" mass="20631">MAKILSEKKATFFKITSPYITVRKSGIHNKGIFAKKDILEGTRVVEYVGEKITKAESNRRADIPLEQAKKNKDCGAVYIFELNKRYDLDGNIFYNTARFINHSCNPNCETDIIRGHIWVIALRDIQKGEELSYNYGYGYDDYEEHKCRCGADNCVGFILDEDHWPKLKRKLARAKKKK</sequence>
<evidence type="ECO:0000256" key="5">
    <source>
        <dbReference type="ARBA" id="ARBA00022691"/>
    </source>
</evidence>
<proteinExistence type="predicted"/>
<protein>
    <recommendedName>
        <fullName evidence="9">SET domain-containing protein-lysine N-methyltransferase</fullName>
    </recommendedName>
</protein>
<keyword evidence="2" id="KW-0158">Chromosome</keyword>
<evidence type="ECO:0000259" key="6">
    <source>
        <dbReference type="PROSITE" id="PS50280"/>
    </source>
</evidence>
<dbReference type="Pfam" id="PF00856">
    <property type="entry name" value="SET"/>
    <property type="match status" value="1"/>
</dbReference>
<dbReference type="AlphaFoldDB" id="A0A3B1DG07"/>
<dbReference type="PANTHER" id="PTHR22884">
    <property type="entry name" value="SET DOMAIN PROTEINS"/>
    <property type="match status" value="1"/>
</dbReference>
<dbReference type="EMBL" id="UOGJ01000020">
    <property type="protein sequence ID" value="VAX34974.1"/>
    <property type="molecule type" value="Genomic_DNA"/>
</dbReference>
<evidence type="ECO:0008006" key="9">
    <source>
        <dbReference type="Google" id="ProtNLM"/>
    </source>
</evidence>
<evidence type="ECO:0000259" key="7">
    <source>
        <dbReference type="PROSITE" id="PS50868"/>
    </source>
</evidence>
<dbReference type="PROSITE" id="PS50280">
    <property type="entry name" value="SET"/>
    <property type="match status" value="1"/>
</dbReference>
<feature type="domain" description="SET" evidence="6">
    <location>
        <begin position="18"/>
        <end position="136"/>
    </location>
</feature>
<dbReference type="SMART" id="SM00317">
    <property type="entry name" value="SET"/>
    <property type="match status" value="1"/>
</dbReference>
<dbReference type="Gene3D" id="2.170.270.10">
    <property type="entry name" value="SET domain"/>
    <property type="match status" value="1"/>
</dbReference>
<dbReference type="InterPro" id="IPR001214">
    <property type="entry name" value="SET_dom"/>
</dbReference>
<name>A0A3B1DG07_9ZZZZ</name>
<evidence type="ECO:0000256" key="4">
    <source>
        <dbReference type="ARBA" id="ARBA00022679"/>
    </source>
</evidence>
<evidence type="ECO:0000256" key="2">
    <source>
        <dbReference type="ARBA" id="ARBA00022454"/>
    </source>
</evidence>
<organism evidence="8">
    <name type="scientific">hydrothermal vent metagenome</name>
    <dbReference type="NCBI Taxonomy" id="652676"/>
    <lineage>
        <taxon>unclassified sequences</taxon>
        <taxon>metagenomes</taxon>
        <taxon>ecological metagenomes</taxon>
    </lineage>
</organism>
<accession>A0A3B1DG07</accession>
<dbReference type="SUPFAM" id="SSF82199">
    <property type="entry name" value="SET domain"/>
    <property type="match status" value="1"/>
</dbReference>
<evidence type="ECO:0000256" key="3">
    <source>
        <dbReference type="ARBA" id="ARBA00022603"/>
    </source>
</evidence>
<dbReference type="InterPro" id="IPR046341">
    <property type="entry name" value="SET_dom_sf"/>
</dbReference>
<dbReference type="PROSITE" id="PS50868">
    <property type="entry name" value="POST_SET"/>
    <property type="match status" value="1"/>
</dbReference>
<evidence type="ECO:0000256" key="1">
    <source>
        <dbReference type="ARBA" id="ARBA00004286"/>
    </source>
</evidence>
<reference evidence="8" key="1">
    <citation type="submission" date="2018-06" db="EMBL/GenBank/DDBJ databases">
        <authorList>
            <person name="Zhirakovskaya E."/>
        </authorList>
    </citation>
    <scope>NUCLEOTIDE SEQUENCE</scope>
</reference>
<dbReference type="GO" id="GO:0032259">
    <property type="term" value="P:methylation"/>
    <property type="evidence" value="ECO:0007669"/>
    <property type="project" value="UniProtKB-KW"/>
</dbReference>
<feature type="domain" description="Post-SET" evidence="7">
    <location>
        <begin position="143"/>
        <end position="159"/>
    </location>
</feature>
<keyword evidence="5" id="KW-0949">S-adenosyl-L-methionine</keyword>
<evidence type="ECO:0000313" key="8">
    <source>
        <dbReference type="EMBL" id="VAX34974.1"/>
    </source>
</evidence>
<dbReference type="InterPro" id="IPR050777">
    <property type="entry name" value="SET2_Histone-Lys_MeTrsfase"/>
</dbReference>